<keyword evidence="5" id="KW-0378">Hydrolase</keyword>
<reference evidence="5 6" key="1">
    <citation type="submission" date="2015-06" db="EMBL/GenBank/DDBJ databases">
        <title>Draft genome assembly of filamentous brackish cyanobacterium Limnoraphis robusta strain CS-951.</title>
        <authorList>
            <person name="Willis A."/>
            <person name="Parks M."/>
            <person name="Burford M.A."/>
        </authorList>
    </citation>
    <scope>NUCLEOTIDE SEQUENCE [LARGE SCALE GENOMIC DNA]</scope>
    <source>
        <strain evidence="5 6">CS-951</strain>
    </source>
</reference>
<gene>
    <name evidence="5" type="ORF">WN50_10135</name>
</gene>
<keyword evidence="2" id="KW-0963">Cytoplasm</keyword>
<name>A0A0F5YH50_9CYAN</name>
<dbReference type="Pfam" id="PF00561">
    <property type="entry name" value="Abhydrolase_1"/>
    <property type="match status" value="2"/>
</dbReference>
<proteinExistence type="inferred from homology"/>
<dbReference type="SUPFAM" id="SSF53474">
    <property type="entry name" value="alpha/beta-Hydrolases"/>
    <property type="match status" value="1"/>
</dbReference>
<organism evidence="5 6">
    <name type="scientific">Limnoraphis robusta CS-951</name>
    <dbReference type="NCBI Taxonomy" id="1637645"/>
    <lineage>
        <taxon>Bacteria</taxon>
        <taxon>Bacillati</taxon>
        <taxon>Cyanobacteriota</taxon>
        <taxon>Cyanophyceae</taxon>
        <taxon>Oscillatoriophycideae</taxon>
        <taxon>Oscillatoriales</taxon>
        <taxon>Sirenicapillariaceae</taxon>
        <taxon>Limnoraphis</taxon>
    </lineage>
</organism>
<dbReference type="GO" id="GO:0005737">
    <property type="term" value="C:cytoplasm"/>
    <property type="evidence" value="ECO:0007669"/>
    <property type="project" value="UniProtKB-SubCell"/>
</dbReference>
<evidence type="ECO:0000256" key="2">
    <source>
        <dbReference type="ARBA" id="ARBA00022490"/>
    </source>
</evidence>
<dbReference type="GO" id="GO:0016787">
    <property type="term" value="F:hydrolase activity"/>
    <property type="evidence" value="ECO:0007669"/>
    <property type="project" value="UniProtKB-KW"/>
</dbReference>
<evidence type="ECO:0000256" key="3">
    <source>
        <dbReference type="ARBA" id="ARBA00037942"/>
    </source>
</evidence>
<comment type="caution">
    <text evidence="5">The sequence shown here is derived from an EMBL/GenBank/DDBJ whole genome shotgun (WGS) entry which is preliminary data.</text>
</comment>
<feature type="domain" description="AB hydrolase-1" evidence="4">
    <location>
        <begin position="131"/>
        <end position="181"/>
    </location>
</feature>
<sequence>MEFDITSKVIKIQTANIHYFEGGDPQYPSVLFLHGSSFSSQTWKELGTLKRLTQKNFHVVAIDLPGYGKSESISDYHVEFLPKLVDRLNLKGAVLVSPSMSGTYSLSFVLKHSEQLKGFVAVAPVGILKMSQQLRGILLPTLAIWGSDDRIVPVEQADLLVELMPNAQKIILPKAGHACYMKATNKFHEALIQFVEKVTKEESEESC</sequence>
<evidence type="ECO:0000256" key="1">
    <source>
        <dbReference type="ARBA" id="ARBA00004496"/>
    </source>
</evidence>
<evidence type="ECO:0000259" key="4">
    <source>
        <dbReference type="Pfam" id="PF00561"/>
    </source>
</evidence>
<dbReference type="PANTHER" id="PTHR46197:SF3">
    <property type="entry name" value="AB HYDROLASE-1 DOMAIN-CONTAINING PROTEIN"/>
    <property type="match status" value="1"/>
</dbReference>
<dbReference type="InterPro" id="IPR000073">
    <property type="entry name" value="AB_hydrolase_1"/>
</dbReference>
<dbReference type="RefSeq" id="WP_046278416.1">
    <property type="nucleotide sequence ID" value="NZ_LATL02000098.1"/>
</dbReference>
<evidence type="ECO:0000313" key="6">
    <source>
        <dbReference type="Proteomes" id="UP000033607"/>
    </source>
</evidence>
<dbReference type="OrthoDB" id="9775557at2"/>
<protein>
    <submittedName>
        <fullName evidence="5">Alpha/beta hydrolase</fullName>
    </submittedName>
</protein>
<dbReference type="EMBL" id="LATL02000098">
    <property type="protein sequence ID" value="KKD38211.1"/>
    <property type="molecule type" value="Genomic_DNA"/>
</dbReference>
<comment type="similarity">
    <text evidence="3">Belongs to the AB hydrolase superfamily. ABHD14 family.</text>
</comment>
<comment type="subcellular location">
    <subcellularLocation>
        <location evidence="1">Cytoplasm</location>
    </subcellularLocation>
</comment>
<feature type="domain" description="AB hydrolase-1" evidence="4">
    <location>
        <begin position="28"/>
        <end position="124"/>
    </location>
</feature>
<dbReference type="AlphaFoldDB" id="A0A0F5YH50"/>
<dbReference type="InterPro" id="IPR029058">
    <property type="entry name" value="AB_hydrolase_fold"/>
</dbReference>
<evidence type="ECO:0000313" key="5">
    <source>
        <dbReference type="EMBL" id="KKD38211.1"/>
    </source>
</evidence>
<dbReference type="PANTHER" id="PTHR46197">
    <property type="entry name" value="PROTEIN ABHD14B-LIKE"/>
    <property type="match status" value="1"/>
</dbReference>
<accession>A0A0F5YH50</accession>
<dbReference type="Gene3D" id="3.40.50.1820">
    <property type="entry name" value="alpha/beta hydrolase"/>
    <property type="match status" value="1"/>
</dbReference>
<dbReference type="Proteomes" id="UP000033607">
    <property type="component" value="Unassembled WGS sequence"/>
</dbReference>